<evidence type="ECO:0000313" key="4">
    <source>
        <dbReference type="EMBL" id="AXE24563.1"/>
    </source>
</evidence>
<dbReference type="KEGG" id="sgz:C0216_14820"/>
<dbReference type="PANTHER" id="PTHR43277">
    <property type="entry name" value="ARGININE DECARBOXYLASE"/>
    <property type="match status" value="1"/>
</dbReference>
<reference evidence="4 5" key="1">
    <citation type="submission" date="2018-01" db="EMBL/GenBank/DDBJ databases">
        <title>Draft genome Sequence of streptomyces globosus LZH-48.</title>
        <authorList>
            <person name="Ran K."/>
            <person name="Li Z."/>
            <person name="Wei S."/>
            <person name="Dong R."/>
        </authorList>
    </citation>
    <scope>NUCLEOTIDE SEQUENCE [LARGE SCALE GENOMIC DNA]</scope>
    <source>
        <strain evidence="4 5">LZH-48</strain>
    </source>
</reference>
<dbReference type="InterPro" id="IPR036633">
    <property type="entry name" value="Prn/Lys/Arg_de-COase_C_sf"/>
</dbReference>
<sequence length="167" mass="17418">MDHARAPALEALEESAEWLRARRHVDAGGSDACRISASITHADDDTTEEVLLAALRALAGHADSLERQPPVRLPDPSDLELEQAVLPRDAFSGPAEHVPAERAAGRISAELLSPYPPGVPAVAPGEVITGEVVDHLQSGAAHGVIVPDAADTSLRTLRVAADTRAAA</sequence>
<dbReference type="Pfam" id="PF03711">
    <property type="entry name" value="OKR_DC_1_C"/>
    <property type="match status" value="1"/>
</dbReference>
<comment type="cofactor">
    <cofactor evidence="1">
        <name>pyridoxal 5'-phosphate</name>
        <dbReference type="ChEBI" id="CHEBI:597326"/>
    </cofactor>
</comment>
<organism evidence="4 5">
    <name type="scientific">Streptomyces globosus</name>
    <dbReference type="NCBI Taxonomy" id="68209"/>
    <lineage>
        <taxon>Bacteria</taxon>
        <taxon>Bacillati</taxon>
        <taxon>Actinomycetota</taxon>
        <taxon>Actinomycetes</taxon>
        <taxon>Kitasatosporales</taxon>
        <taxon>Streptomycetaceae</taxon>
        <taxon>Streptomyces</taxon>
    </lineage>
</organism>
<feature type="domain" description="Orn/Lys/Arg decarboxylase C-terminal" evidence="3">
    <location>
        <begin position="90"/>
        <end position="138"/>
    </location>
</feature>
<dbReference type="Proteomes" id="UP000252004">
    <property type="component" value="Chromosome"/>
</dbReference>
<gene>
    <name evidence="4" type="ORF">C0216_14820</name>
</gene>
<dbReference type="EMBL" id="CP030862">
    <property type="protein sequence ID" value="AXE24563.1"/>
    <property type="molecule type" value="Genomic_DNA"/>
</dbReference>
<evidence type="ECO:0000256" key="2">
    <source>
        <dbReference type="ARBA" id="ARBA00022898"/>
    </source>
</evidence>
<protein>
    <recommendedName>
        <fullName evidence="3">Orn/Lys/Arg decarboxylase C-terminal domain-containing protein</fullName>
    </recommendedName>
</protein>
<keyword evidence="2" id="KW-0663">Pyridoxal phosphate</keyword>
<dbReference type="GO" id="GO:0003824">
    <property type="term" value="F:catalytic activity"/>
    <property type="evidence" value="ECO:0007669"/>
    <property type="project" value="InterPro"/>
</dbReference>
<dbReference type="AlphaFoldDB" id="A0A344U0Z2"/>
<proteinExistence type="predicted"/>
<evidence type="ECO:0000259" key="3">
    <source>
        <dbReference type="Pfam" id="PF03711"/>
    </source>
</evidence>
<keyword evidence="5" id="KW-1185">Reference proteome</keyword>
<dbReference type="OrthoDB" id="9815233at2"/>
<dbReference type="RefSeq" id="WP_114055752.1">
    <property type="nucleotide sequence ID" value="NZ_CP030862.1"/>
</dbReference>
<name>A0A344U0Z2_9ACTN</name>
<evidence type="ECO:0000313" key="5">
    <source>
        <dbReference type="Proteomes" id="UP000252004"/>
    </source>
</evidence>
<dbReference type="PANTHER" id="PTHR43277:SF4">
    <property type="entry name" value="ARGININE DECARBOXYLASE"/>
    <property type="match status" value="1"/>
</dbReference>
<dbReference type="InterPro" id="IPR008286">
    <property type="entry name" value="Prn/Lys/Arg_de-COase_C"/>
</dbReference>
<evidence type="ECO:0000256" key="1">
    <source>
        <dbReference type="ARBA" id="ARBA00001933"/>
    </source>
</evidence>
<dbReference type="SUPFAM" id="SSF55904">
    <property type="entry name" value="Ornithine decarboxylase C-terminal domain"/>
    <property type="match status" value="1"/>
</dbReference>
<dbReference type="Gene3D" id="3.90.100.10">
    <property type="entry name" value="Orn/Lys/Arg decarboxylase, C-terminal domain"/>
    <property type="match status" value="1"/>
</dbReference>
<accession>A0A344U0Z2</accession>
<dbReference type="InterPro" id="IPR052357">
    <property type="entry name" value="Orn_Lys_Arg_decarboxylase-I"/>
</dbReference>